<dbReference type="CDD" id="cd02619">
    <property type="entry name" value="Peptidase_C1"/>
    <property type="match status" value="1"/>
</dbReference>
<name>A0AAX4HT95_9BACT</name>
<dbReference type="InterPro" id="IPR035986">
    <property type="entry name" value="PKD_dom_sf"/>
</dbReference>
<dbReference type="KEGG" id="psti:SOO65_06705"/>
<dbReference type="Pfam" id="PF17957">
    <property type="entry name" value="Big_7"/>
    <property type="match status" value="1"/>
</dbReference>
<evidence type="ECO:0000256" key="1">
    <source>
        <dbReference type="SAM" id="SignalP"/>
    </source>
</evidence>
<organism evidence="3 4">
    <name type="scientific">Peredibacter starrii</name>
    <dbReference type="NCBI Taxonomy" id="28202"/>
    <lineage>
        <taxon>Bacteria</taxon>
        <taxon>Pseudomonadati</taxon>
        <taxon>Bdellovibrionota</taxon>
        <taxon>Bacteriovoracia</taxon>
        <taxon>Bacteriovoracales</taxon>
        <taxon>Bacteriovoracaceae</taxon>
        <taxon>Peredibacter</taxon>
    </lineage>
</organism>
<feature type="domain" description="PKD" evidence="2">
    <location>
        <begin position="520"/>
        <end position="608"/>
    </location>
</feature>
<dbReference type="Gene3D" id="2.60.40.10">
    <property type="entry name" value="Immunoglobulins"/>
    <property type="match status" value="2"/>
</dbReference>
<dbReference type="Proteomes" id="UP001324634">
    <property type="component" value="Chromosome"/>
</dbReference>
<evidence type="ECO:0000313" key="3">
    <source>
        <dbReference type="EMBL" id="WPU66432.1"/>
    </source>
</evidence>
<accession>A0AAX4HT95</accession>
<evidence type="ECO:0000313" key="4">
    <source>
        <dbReference type="Proteomes" id="UP001324634"/>
    </source>
</evidence>
<dbReference type="Gene3D" id="3.90.70.10">
    <property type="entry name" value="Cysteine proteinases"/>
    <property type="match status" value="1"/>
</dbReference>
<keyword evidence="1" id="KW-0732">Signal</keyword>
<dbReference type="InterPro" id="IPR013783">
    <property type="entry name" value="Ig-like_fold"/>
</dbReference>
<dbReference type="RefSeq" id="WP_321398635.1">
    <property type="nucleotide sequence ID" value="NZ_CP139487.1"/>
</dbReference>
<dbReference type="InterPro" id="IPR000601">
    <property type="entry name" value="PKD_dom"/>
</dbReference>
<reference evidence="3 4" key="1">
    <citation type="submission" date="2023-11" db="EMBL/GenBank/DDBJ databases">
        <title>Peredibacter starrii A3.12.</title>
        <authorList>
            <person name="Mitchell R.J."/>
        </authorList>
    </citation>
    <scope>NUCLEOTIDE SEQUENCE [LARGE SCALE GENOMIC DNA]</scope>
    <source>
        <strain evidence="3 4">A3.12</strain>
    </source>
</reference>
<dbReference type="SUPFAM" id="SSF49299">
    <property type="entry name" value="PKD domain"/>
    <property type="match status" value="1"/>
</dbReference>
<dbReference type="PROSITE" id="PS50093">
    <property type="entry name" value="PKD"/>
    <property type="match status" value="1"/>
</dbReference>
<proteinExistence type="predicted"/>
<evidence type="ECO:0000259" key="2">
    <source>
        <dbReference type="PROSITE" id="PS50093"/>
    </source>
</evidence>
<dbReference type="EMBL" id="CP139487">
    <property type="protein sequence ID" value="WPU66432.1"/>
    <property type="molecule type" value="Genomic_DNA"/>
</dbReference>
<dbReference type="InterPro" id="IPR022409">
    <property type="entry name" value="PKD/Chitinase_dom"/>
</dbReference>
<sequence>MTNRKLIVPALLLTLSFSEANARPGLKPVTKNELKYMQKELGIKRIKRVKPNTLGLKRVNAERARKGLSELPTSAMKYGKETEVDSVSDVDSELVGAISSEVSTEDFGGAMPSAVDNSLLPSFPTIGNQILGSCAAWAMGYYQHSHNNGLAMGWVNNTTTDNTHKCSTKFVYNMINDGVDGGAYFADALSVLEKHGCVPWNVWPEDTNYREWNTNLDHLQTALSRRNNPAQYITNVDTAAGLEQVKQLLNNGYVLTYGTYITSWTYTTIKADPAQTSNPLAGQQVMRYMNGTVDGHGMTIVGYDDNAWVDINNNNVVDAGEKGVLKIANSFGTSWKNKGYVFLAYDALKAVSAVQGGPSSGRVAAFMSNRVYHQVPRSANGVAYKPKYLAKFSLNHARRNQLAVKFGWSTTAYSSATSTFTPFMLYNKGGAYAFNGTTTAVTSTFLMDISDLPFNGSDNKVYFTMTDNSTGYPATLSSFEVMDVVNSTQSAASIPTPVTADGGSKTVSMNYVPSNANMAPVANMTASVTSGYAPLAVNFDGGASSDSDGTIASYFWNFGDGTTASGAYVTKTYNNSGSFTATLTVTDNDGTTSSTTKTINVSAVSTTDTTKPVVTLTSPANGAKYARYATVPAAATATDNKAVTKVIFYVNGFKKCTDSTAPYTCNFSMPRGTSVSVKARAYDAANNYADSSTNYISN</sequence>
<dbReference type="SUPFAM" id="SSF54001">
    <property type="entry name" value="Cysteine proteinases"/>
    <property type="match status" value="1"/>
</dbReference>
<dbReference type="AlphaFoldDB" id="A0AAX4HT95"/>
<feature type="signal peptide" evidence="1">
    <location>
        <begin position="1"/>
        <end position="22"/>
    </location>
</feature>
<keyword evidence="4" id="KW-1185">Reference proteome</keyword>
<protein>
    <submittedName>
        <fullName evidence="3">PKD domain-containing protein</fullName>
    </submittedName>
</protein>
<feature type="chain" id="PRO_5043365671" evidence="1">
    <location>
        <begin position="23"/>
        <end position="698"/>
    </location>
</feature>
<dbReference type="SMART" id="SM00089">
    <property type="entry name" value="PKD"/>
    <property type="match status" value="1"/>
</dbReference>
<gene>
    <name evidence="3" type="ORF">SOO65_06705</name>
</gene>
<dbReference type="CDD" id="cd00146">
    <property type="entry name" value="PKD"/>
    <property type="match status" value="1"/>
</dbReference>
<dbReference type="Pfam" id="PF18911">
    <property type="entry name" value="PKD_4"/>
    <property type="match status" value="1"/>
</dbReference>
<dbReference type="InterPro" id="IPR038765">
    <property type="entry name" value="Papain-like_cys_pep_sf"/>
</dbReference>